<organism evidence="1 2">
    <name type="scientific">Pseudomonas azerbaijanorientalis</name>
    <dbReference type="NCBI Taxonomy" id="2842350"/>
    <lineage>
        <taxon>Bacteria</taxon>
        <taxon>Pseudomonadati</taxon>
        <taxon>Pseudomonadota</taxon>
        <taxon>Gammaproteobacteria</taxon>
        <taxon>Pseudomonadales</taxon>
        <taxon>Pseudomonadaceae</taxon>
        <taxon>Pseudomonas</taxon>
    </lineage>
</organism>
<dbReference type="EMBL" id="JBJNUY010000024">
    <property type="protein sequence ID" value="MFL9002786.1"/>
    <property type="molecule type" value="Genomic_DNA"/>
</dbReference>
<keyword evidence="2" id="KW-1185">Reference proteome</keyword>
<gene>
    <name evidence="1" type="ORF">ACJ8NA_29650</name>
</gene>
<accession>A0ABW8WD35</accession>
<name>A0ABW8WD35_9PSED</name>
<evidence type="ECO:0000313" key="2">
    <source>
        <dbReference type="Proteomes" id="UP001628646"/>
    </source>
</evidence>
<evidence type="ECO:0000313" key="1">
    <source>
        <dbReference type="EMBL" id="MFL9002786.1"/>
    </source>
</evidence>
<sequence>MKNLDAVPRFIEPGDAQDTVLELPIFVTRPADEVTRRQRLAALAAAHEEAQNNAAERPSKR</sequence>
<dbReference type="Proteomes" id="UP001628646">
    <property type="component" value="Unassembled WGS sequence"/>
</dbReference>
<protein>
    <submittedName>
        <fullName evidence="1">Uncharacterized protein</fullName>
    </submittedName>
</protein>
<comment type="caution">
    <text evidence="1">The sequence shown here is derived from an EMBL/GenBank/DDBJ whole genome shotgun (WGS) entry which is preliminary data.</text>
</comment>
<proteinExistence type="predicted"/>
<reference evidence="1 2" key="1">
    <citation type="submission" date="2024-12" db="EMBL/GenBank/DDBJ databases">
        <title>Pseudomonas species isolated from Lotus nodules promote plant growth.</title>
        <authorList>
            <person name="Yu Y.-H."/>
            <person name="Kurtenbach J."/>
            <person name="Crosbie D."/>
            <person name="Brachmann A."/>
            <person name="Marin M."/>
        </authorList>
    </citation>
    <scope>NUCLEOTIDE SEQUENCE [LARGE SCALE GENOMIC DNA]</scope>
    <source>
        <strain evidence="1 2">PLb11B</strain>
    </source>
</reference>
<dbReference type="RefSeq" id="WP_407802654.1">
    <property type="nucleotide sequence ID" value="NZ_JBJNUX010000040.1"/>
</dbReference>